<name>A0A1F5ZPM2_9BACT</name>
<gene>
    <name evidence="1" type="ORF">A3D77_00880</name>
</gene>
<dbReference type="AlphaFoldDB" id="A0A1F5ZPM2"/>
<evidence type="ECO:0000313" key="2">
    <source>
        <dbReference type="Proteomes" id="UP000176923"/>
    </source>
</evidence>
<organism evidence="1 2">
    <name type="scientific">Candidatus Gottesmanbacteria bacterium RIFCSPHIGHO2_02_FULL_39_11</name>
    <dbReference type="NCBI Taxonomy" id="1798382"/>
    <lineage>
        <taxon>Bacteria</taxon>
        <taxon>Candidatus Gottesmaniibacteriota</taxon>
    </lineage>
</organism>
<evidence type="ECO:0000313" key="1">
    <source>
        <dbReference type="EMBL" id="OGG14047.1"/>
    </source>
</evidence>
<sequence>MYKTVSIQQNTYQALNRIASRLDKPKAQVIDALVKAYTKEIAKKEKKELKEYNAKINKLAKHLAQTVRVPKGTRIDLTDIDRDFAYLEEKS</sequence>
<reference evidence="1 2" key="1">
    <citation type="journal article" date="2016" name="Nat. Commun.">
        <title>Thousands of microbial genomes shed light on interconnected biogeochemical processes in an aquifer system.</title>
        <authorList>
            <person name="Anantharaman K."/>
            <person name="Brown C.T."/>
            <person name="Hug L.A."/>
            <person name="Sharon I."/>
            <person name="Castelle C.J."/>
            <person name="Probst A.J."/>
            <person name="Thomas B.C."/>
            <person name="Singh A."/>
            <person name="Wilkins M.J."/>
            <person name="Karaoz U."/>
            <person name="Brodie E.L."/>
            <person name="Williams K.H."/>
            <person name="Hubbard S.S."/>
            <person name="Banfield J.F."/>
        </authorList>
    </citation>
    <scope>NUCLEOTIDE SEQUENCE [LARGE SCALE GENOMIC DNA]</scope>
</reference>
<dbReference type="Proteomes" id="UP000176923">
    <property type="component" value="Unassembled WGS sequence"/>
</dbReference>
<protein>
    <recommendedName>
        <fullName evidence="3">Ribbon-helix-helix protein CopG domain-containing protein</fullName>
    </recommendedName>
</protein>
<accession>A0A1F5ZPM2</accession>
<comment type="caution">
    <text evidence="1">The sequence shown here is derived from an EMBL/GenBank/DDBJ whole genome shotgun (WGS) entry which is preliminary data.</text>
</comment>
<dbReference type="STRING" id="1798382.A3D77_00880"/>
<proteinExistence type="predicted"/>
<dbReference type="EMBL" id="MFJL01000029">
    <property type="protein sequence ID" value="OGG14047.1"/>
    <property type="molecule type" value="Genomic_DNA"/>
</dbReference>
<evidence type="ECO:0008006" key="3">
    <source>
        <dbReference type="Google" id="ProtNLM"/>
    </source>
</evidence>